<evidence type="ECO:0000256" key="7">
    <source>
        <dbReference type="ARBA" id="ARBA00022448"/>
    </source>
</evidence>
<evidence type="ECO:0000256" key="17">
    <source>
        <dbReference type="ARBA" id="ARBA00023329"/>
    </source>
</evidence>
<dbReference type="SUPFAM" id="SSF54236">
    <property type="entry name" value="Ubiquitin-like"/>
    <property type="match status" value="1"/>
</dbReference>
<protein>
    <recommendedName>
        <fullName evidence="19">Autophagy-related protein</fullName>
    </recommendedName>
</protein>
<evidence type="ECO:0000256" key="12">
    <source>
        <dbReference type="ARBA" id="ARBA00022927"/>
    </source>
</evidence>
<evidence type="ECO:0000256" key="10">
    <source>
        <dbReference type="ARBA" id="ARBA00022701"/>
    </source>
</evidence>
<dbReference type="GO" id="GO:0000421">
    <property type="term" value="C:autophagosome membrane"/>
    <property type="evidence" value="ECO:0007669"/>
    <property type="project" value="UniProtKB-SubCell"/>
</dbReference>
<dbReference type="GO" id="GO:0031410">
    <property type="term" value="C:cytoplasmic vesicle"/>
    <property type="evidence" value="ECO:0007669"/>
    <property type="project" value="UniProtKB-KW"/>
</dbReference>
<dbReference type="OrthoDB" id="6738456at2759"/>
<keyword evidence="22" id="KW-1185">Reference proteome</keyword>
<feature type="compositionally biased region" description="Basic and acidic residues" evidence="20">
    <location>
        <begin position="33"/>
        <end position="42"/>
    </location>
</feature>
<keyword evidence="15" id="KW-0206">Cytoskeleton</keyword>
<comment type="similarity">
    <text evidence="5 19">Belongs to the ATG8 family.</text>
</comment>
<evidence type="ECO:0000313" key="22">
    <source>
        <dbReference type="Proteomes" id="UP001151287"/>
    </source>
</evidence>
<dbReference type="Pfam" id="PF02991">
    <property type="entry name" value="ATG8"/>
    <property type="match status" value="1"/>
</dbReference>
<evidence type="ECO:0000256" key="4">
    <source>
        <dbReference type="ARBA" id="ARBA00004592"/>
    </source>
</evidence>
<keyword evidence="12" id="KW-0653">Protein transport</keyword>
<keyword evidence="8" id="KW-0963">Cytoplasm</keyword>
<dbReference type="Proteomes" id="UP001151287">
    <property type="component" value="Unassembled WGS sequence"/>
</dbReference>
<evidence type="ECO:0000256" key="20">
    <source>
        <dbReference type="SAM" id="MobiDB-lite"/>
    </source>
</evidence>
<keyword evidence="16 18" id="KW-0449">Lipoprotein</keyword>
<evidence type="ECO:0000256" key="18">
    <source>
        <dbReference type="PIRSR" id="PIRSR604241-50"/>
    </source>
</evidence>
<comment type="subcellular location">
    <subcellularLocation>
        <location evidence="2">Cytoplasm</location>
        <location evidence="2">Cytoskeleton</location>
    </subcellularLocation>
    <subcellularLocation>
        <location evidence="3">Cytoplasmic vesicle</location>
        <location evidence="3">Autophagosome membrane</location>
        <topology evidence="3">Lipid-anchor</topology>
    </subcellularLocation>
    <subcellularLocation>
        <location evidence="4">Vacuole membrane</location>
        <topology evidence="4">Lipid-anchor</topology>
    </subcellularLocation>
</comment>
<sequence length="160" mass="18794">MSGKERANGQSPSPIRKPTRRRNPNPISLPNAKPKERKKEERMKQIRAFKEEFTYEERVQESREIVAKYPDRVPVVVERFARCHLPLMEKRKYLVPRDMSVGHFIHILRARLHLSSANALFVFVKNTLPQTACLMDSLYQGYKDEDGFLYMCYSTEKTFG</sequence>
<evidence type="ECO:0000256" key="16">
    <source>
        <dbReference type="ARBA" id="ARBA00023288"/>
    </source>
</evidence>
<comment type="caution">
    <text evidence="21">The sequence shown here is derived from an EMBL/GenBank/DDBJ whole genome shotgun (WGS) entry which is preliminary data.</text>
</comment>
<evidence type="ECO:0000256" key="11">
    <source>
        <dbReference type="ARBA" id="ARBA00022786"/>
    </source>
</evidence>
<dbReference type="AlphaFoldDB" id="A0A9Q0CLA6"/>
<reference evidence="21" key="1">
    <citation type="journal article" date="2022" name="Cell">
        <title>Repeat-based holocentromeres influence genome architecture and karyotype evolution.</title>
        <authorList>
            <person name="Hofstatter P.G."/>
            <person name="Thangavel G."/>
            <person name="Lux T."/>
            <person name="Neumann P."/>
            <person name="Vondrak T."/>
            <person name="Novak P."/>
            <person name="Zhang M."/>
            <person name="Costa L."/>
            <person name="Castellani M."/>
            <person name="Scott A."/>
            <person name="Toegelov H."/>
            <person name="Fuchs J."/>
            <person name="Mata-Sucre Y."/>
            <person name="Dias Y."/>
            <person name="Vanzela A.L.L."/>
            <person name="Huettel B."/>
            <person name="Almeida C.C.S."/>
            <person name="Simkova H."/>
            <person name="Souza G."/>
            <person name="Pedrosa-Harand A."/>
            <person name="Macas J."/>
            <person name="Mayer K.F.X."/>
            <person name="Houben A."/>
            <person name="Marques A."/>
        </authorList>
    </citation>
    <scope>NUCLEOTIDE SEQUENCE</scope>
    <source>
        <strain evidence="21">RhyBre1mFocal</strain>
    </source>
</reference>
<evidence type="ECO:0000256" key="14">
    <source>
        <dbReference type="ARBA" id="ARBA00023136"/>
    </source>
</evidence>
<keyword evidence="9" id="KW-0926">Vacuole</keyword>
<dbReference type="GO" id="GO:0005874">
    <property type="term" value="C:microtubule"/>
    <property type="evidence" value="ECO:0007669"/>
    <property type="project" value="UniProtKB-KW"/>
</dbReference>
<evidence type="ECO:0000256" key="5">
    <source>
        <dbReference type="ARBA" id="ARBA00007293"/>
    </source>
</evidence>
<evidence type="ECO:0000256" key="3">
    <source>
        <dbReference type="ARBA" id="ARBA00004512"/>
    </source>
</evidence>
<dbReference type="GO" id="GO:0015031">
    <property type="term" value="P:protein transport"/>
    <property type="evidence" value="ECO:0007669"/>
    <property type="project" value="UniProtKB-KW"/>
</dbReference>
<evidence type="ECO:0000256" key="19">
    <source>
        <dbReference type="RuleBase" id="RU004384"/>
    </source>
</evidence>
<keyword evidence="7" id="KW-0813">Transport</keyword>
<keyword evidence="13 19" id="KW-0072">Autophagy</keyword>
<keyword evidence="14" id="KW-0472">Membrane</keyword>
<keyword evidence="17" id="KW-0968">Cytoplasmic vesicle</keyword>
<dbReference type="GO" id="GO:0006914">
    <property type="term" value="P:autophagy"/>
    <property type="evidence" value="ECO:0007669"/>
    <property type="project" value="UniProtKB-KW"/>
</dbReference>
<feature type="region of interest" description="Disordered" evidence="20">
    <location>
        <begin position="1"/>
        <end position="42"/>
    </location>
</feature>
<keyword evidence="11" id="KW-0833">Ubl conjugation pathway</keyword>
<evidence type="ECO:0000256" key="1">
    <source>
        <dbReference type="ARBA" id="ARBA00003307"/>
    </source>
</evidence>
<evidence type="ECO:0000256" key="13">
    <source>
        <dbReference type="ARBA" id="ARBA00023006"/>
    </source>
</evidence>
<evidence type="ECO:0000256" key="15">
    <source>
        <dbReference type="ARBA" id="ARBA00023212"/>
    </source>
</evidence>
<evidence type="ECO:0000256" key="2">
    <source>
        <dbReference type="ARBA" id="ARBA00004245"/>
    </source>
</evidence>
<evidence type="ECO:0000256" key="9">
    <source>
        <dbReference type="ARBA" id="ARBA00022554"/>
    </source>
</evidence>
<evidence type="ECO:0000256" key="6">
    <source>
        <dbReference type="ARBA" id="ARBA00011579"/>
    </source>
</evidence>
<dbReference type="EMBL" id="JAMQYH010000003">
    <property type="protein sequence ID" value="KAJ1696025.1"/>
    <property type="molecule type" value="Genomic_DNA"/>
</dbReference>
<proteinExistence type="inferred from homology"/>
<feature type="lipid moiety-binding region" description="Phosphatidylserine amidated glycine; alternate" evidence="18">
    <location>
        <position position="160"/>
    </location>
</feature>
<evidence type="ECO:0000313" key="21">
    <source>
        <dbReference type="EMBL" id="KAJ1696025.1"/>
    </source>
</evidence>
<dbReference type="InterPro" id="IPR004241">
    <property type="entry name" value="Atg8-like"/>
</dbReference>
<keyword evidence="10" id="KW-0493">Microtubule</keyword>
<accession>A0A9Q0CLA6</accession>
<dbReference type="InterPro" id="IPR029071">
    <property type="entry name" value="Ubiquitin-like_domsf"/>
</dbReference>
<name>A0A9Q0CLA6_9POAL</name>
<gene>
    <name evidence="21" type="ORF">LUZ63_012723</name>
</gene>
<dbReference type="PANTHER" id="PTHR10969">
    <property type="entry name" value="MICROTUBULE-ASSOCIATED PROTEINS 1A/1B LIGHT CHAIN 3-RELATED"/>
    <property type="match status" value="1"/>
</dbReference>
<dbReference type="FunFam" id="3.10.20.90:FF:000235">
    <property type="entry name" value="Autophagy-related protein"/>
    <property type="match status" value="1"/>
</dbReference>
<organism evidence="21 22">
    <name type="scientific">Rhynchospora breviuscula</name>
    <dbReference type="NCBI Taxonomy" id="2022672"/>
    <lineage>
        <taxon>Eukaryota</taxon>
        <taxon>Viridiplantae</taxon>
        <taxon>Streptophyta</taxon>
        <taxon>Embryophyta</taxon>
        <taxon>Tracheophyta</taxon>
        <taxon>Spermatophyta</taxon>
        <taxon>Magnoliopsida</taxon>
        <taxon>Liliopsida</taxon>
        <taxon>Poales</taxon>
        <taxon>Cyperaceae</taxon>
        <taxon>Cyperoideae</taxon>
        <taxon>Rhynchosporeae</taxon>
        <taxon>Rhynchospora</taxon>
    </lineage>
</organism>
<comment type="subunit">
    <text evidence="6">Interacts with ATG4.</text>
</comment>
<comment type="function">
    <text evidence="1">Ubiquitin-like modifier involved in autophagosomes formation. May mediate the delivery of the autophagosomes to the vacuole via the microtubule cytoskeleton.</text>
</comment>
<dbReference type="Gene3D" id="3.10.20.90">
    <property type="entry name" value="Phosphatidylinositol 3-kinase Catalytic Subunit, Chain A, domain 1"/>
    <property type="match status" value="1"/>
</dbReference>
<evidence type="ECO:0000256" key="8">
    <source>
        <dbReference type="ARBA" id="ARBA00022490"/>
    </source>
</evidence>